<reference evidence="1" key="2">
    <citation type="submission" date="2021-02" db="EMBL/GenBank/DDBJ databases">
        <authorList>
            <person name="Kimball J.A."/>
            <person name="Haas M.W."/>
            <person name="Macchietto M."/>
            <person name="Kono T."/>
            <person name="Duquette J."/>
            <person name="Shao M."/>
        </authorList>
    </citation>
    <scope>NUCLEOTIDE SEQUENCE</scope>
    <source>
        <tissue evidence="1">Fresh leaf tissue</tissue>
    </source>
</reference>
<evidence type="ECO:0000313" key="1">
    <source>
        <dbReference type="EMBL" id="KAG8050113.1"/>
    </source>
</evidence>
<reference evidence="1" key="1">
    <citation type="journal article" date="2021" name="bioRxiv">
        <title>Whole Genome Assembly and Annotation of Northern Wild Rice, Zizania palustris L., Supports a Whole Genome Duplication in the Zizania Genus.</title>
        <authorList>
            <person name="Haas M."/>
            <person name="Kono T."/>
            <person name="Macchietto M."/>
            <person name="Millas R."/>
            <person name="McGilp L."/>
            <person name="Shao M."/>
            <person name="Duquette J."/>
            <person name="Hirsch C.N."/>
            <person name="Kimball J."/>
        </authorList>
    </citation>
    <scope>NUCLEOTIDE SEQUENCE</scope>
    <source>
        <tissue evidence="1">Fresh leaf tissue</tissue>
    </source>
</reference>
<comment type="caution">
    <text evidence="1">The sequence shown here is derived from an EMBL/GenBank/DDBJ whole genome shotgun (WGS) entry which is preliminary data.</text>
</comment>
<keyword evidence="2" id="KW-1185">Reference proteome</keyword>
<proteinExistence type="predicted"/>
<dbReference type="Proteomes" id="UP000729402">
    <property type="component" value="Unassembled WGS sequence"/>
</dbReference>
<sequence>MVAGGWTSDRRASALGRTSVWRACGVGTRQDLCLACARRRLEYWRRARGVGVGATLTGGVRVGVSWRRAACASAPALAGGVRVGAGVGWKRWLEALAWLDASPNPRRRTEQHRPGIGLVGC</sequence>
<gene>
    <name evidence="1" type="ORF">GUJ93_ZPchr0009g2487</name>
</gene>
<name>A0A8J5RJ08_ZIZPA</name>
<dbReference type="EMBL" id="JAAALK010000289">
    <property type="protein sequence ID" value="KAG8050113.1"/>
    <property type="molecule type" value="Genomic_DNA"/>
</dbReference>
<protein>
    <submittedName>
        <fullName evidence="1">Uncharacterized protein</fullName>
    </submittedName>
</protein>
<accession>A0A8J5RJ08</accession>
<dbReference type="AlphaFoldDB" id="A0A8J5RJ08"/>
<organism evidence="1 2">
    <name type="scientific">Zizania palustris</name>
    <name type="common">Northern wild rice</name>
    <dbReference type="NCBI Taxonomy" id="103762"/>
    <lineage>
        <taxon>Eukaryota</taxon>
        <taxon>Viridiplantae</taxon>
        <taxon>Streptophyta</taxon>
        <taxon>Embryophyta</taxon>
        <taxon>Tracheophyta</taxon>
        <taxon>Spermatophyta</taxon>
        <taxon>Magnoliopsida</taxon>
        <taxon>Liliopsida</taxon>
        <taxon>Poales</taxon>
        <taxon>Poaceae</taxon>
        <taxon>BOP clade</taxon>
        <taxon>Oryzoideae</taxon>
        <taxon>Oryzeae</taxon>
        <taxon>Zizaniinae</taxon>
        <taxon>Zizania</taxon>
    </lineage>
</organism>
<evidence type="ECO:0000313" key="2">
    <source>
        <dbReference type="Proteomes" id="UP000729402"/>
    </source>
</evidence>